<reference evidence="9" key="1">
    <citation type="journal article" date="2019" name="Int. J. Syst. Evol. Microbiol.">
        <title>The Global Catalogue of Microorganisms (GCM) 10K type strain sequencing project: providing services to taxonomists for standard genome sequencing and annotation.</title>
        <authorList>
            <consortium name="The Broad Institute Genomics Platform"/>
            <consortium name="The Broad Institute Genome Sequencing Center for Infectious Disease"/>
            <person name="Wu L."/>
            <person name="Ma J."/>
        </authorList>
    </citation>
    <scope>NUCLEOTIDE SEQUENCE [LARGE SCALE GENOMIC DNA]</scope>
    <source>
        <strain evidence="9">LMG 24813</strain>
    </source>
</reference>
<comment type="similarity">
    <text evidence="2 7">Belongs to the UPF0056 (MarC) family.</text>
</comment>
<comment type="caution">
    <text evidence="8">The sequence shown here is derived from an EMBL/GenBank/DDBJ whole genome shotgun (WGS) entry which is preliminary data.</text>
</comment>
<keyword evidence="5 7" id="KW-1133">Transmembrane helix</keyword>
<keyword evidence="3" id="KW-1003">Cell membrane</keyword>
<dbReference type="EMBL" id="JBHSBV010000001">
    <property type="protein sequence ID" value="MFC4199546.1"/>
    <property type="molecule type" value="Genomic_DNA"/>
</dbReference>
<feature type="transmembrane region" description="Helical" evidence="7">
    <location>
        <begin position="53"/>
        <end position="75"/>
    </location>
</feature>
<dbReference type="NCBIfam" id="TIGR00427">
    <property type="entry name" value="NAAT family transporter"/>
    <property type="match status" value="1"/>
</dbReference>
<dbReference type="PANTHER" id="PTHR33508">
    <property type="entry name" value="UPF0056 MEMBRANE PROTEIN YHCE"/>
    <property type="match status" value="1"/>
</dbReference>
<dbReference type="PANTHER" id="PTHR33508:SF1">
    <property type="entry name" value="UPF0056 MEMBRANE PROTEIN YHCE"/>
    <property type="match status" value="1"/>
</dbReference>
<dbReference type="Proteomes" id="UP001595848">
    <property type="component" value="Unassembled WGS sequence"/>
</dbReference>
<evidence type="ECO:0000256" key="3">
    <source>
        <dbReference type="ARBA" id="ARBA00022475"/>
    </source>
</evidence>
<keyword evidence="9" id="KW-1185">Reference proteome</keyword>
<dbReference type="InterPro" id="IPR002771">
    <property type="entry name" value="Multi_antbiot-R_MarC"/>
</dbReference>
<keyword evidence="6 7" id="KW-0472">Membrane</keyword>
<protein>
    <recommendedName>
        <fullName evidence="7">UPF0056 membrane protein</fullName>
    </recommendedName>
</protein>
<feature type="transmembrane region" description="Helical" evidence="7">
    <location>
        <begin position="161"/>
        <end position="183"/>
    </location>
</feature>
<evidence type="ECO:0000256" key="5">
    <source>
        <dbReference type="ARBA" id="ARBA00022989"/>
    </source>
</evidence>
<sequence>MSLNDFIANFGRSFLFALATLLPILNPPAAAPLFLSLTEGASADARTQLAKRVSVNILIMLFVAIVAGNIVLDFFGISLPIVRVGGGLLVIASAWKLVGASTPDAEHAQNMAGAYTPERIRSTAFYPLTFPLICGPGTLSAAITVGATLHEHGTYDSLIKLAGSLPAIALAAFSTYLCLRFAAQFLHRLGANGTAVLMRLSAFILLCLGVQIVWDGAQALLLGLLHQAGIHP</sequence>
<feature type="transmembrane region" description="Helical" evidence="7">
    <location>
        <begin position="125"/>
        <end position="149"/>
    </location>
</feature>
<evidence type="ECO:0000256" key="7">
    <source>
        <dbReference type="RuleBase" id="RU362048"/>
    </source>
</evidence>
<dbReference type="RefSeq" id="WP_217962766.1">
    <property type="nucleotide sequence ID" value="NZ_JAHTBN010000001.1"/>
</dbReference>
<gene>
    <name evidence="8" type="ORF">ACFOY1_01150</name>
</gene>
<keyword evidence="4 7" id="KW-0812">Transmembrane</keyword>
<comment type="subcellular location">
    <subcellularLocation>
        <location evidence="1 7">Cell membrane</location>
        <topology evidence="1 7">Multi-pass membrane protein</topology>
    </subcellularLocation>
</comment>
<proteinExistence type="inferred from homology"/>
<dbReference type="Pfam" id="PF01914">
    <property type="entry name" value="MarC"/>
    <property type="match status" value="1"/>
</dbReference>
<evidence type="ECO:0000256" key="1">
    <source>
        <dbReference type="ARBA" id="ARBA00004651"/>
    </source>
</evidence>
<evidence type="ECO:0000256" key="4">
    <source>
        <dbReference type="ARBA" id="ARBA00022692"/>
    </source>
</evidence>
<name>A0ABV8NUH6_9BURK</name>
<organism evidence="8 9">
    <name type="scientific">Candidimonas humi</name>
    <dbReference type="NCBI Taxonomy" id="683355"/>
    <lineage>
        <taxon>Bacteria</taxon>
        <taxon>Pseudomonadati</taxon>
        <taxon>Pseudomonadota</taxon>
        <taxon>Betaproteobacteria</taxon>
        <taxon>Burkholderiales</taxon>
        <taxon>Alcaligenaceae</taxon>
        <taxon>Candidimonas</taxon>
    </lineage>
</organism>
<evidence type="ECO:0000313" key="8">
    <source>
        <dbReference type="EMBL" id="MFC4199546.1"/>
    </source>
</evidence>
<evidence type="ECO:0000256" key="2">
    <source>
        <dbReference type="ARBA" id="ARBA00009784"/>
    </source>
</evidence>
<feature type="transmembrane region" description="Helical" evidence="7">
    <location>
        <begin position="195"/>
        <end position="214"/>
    </location>
</feature>
<accession>A0ABV8NUH6</accession>
<evidence type="ECO:0000313" key="9">
    <source>
        <dbReference type="Proteomes" id="UP001595848"/>
    </source>
</evidence>
<evidence type="ECO:0000256" key="6">
    <source>
        <dbReference type="ARBA" id="ARBA00023136"/>
    </source>
</evidence>
<comment type="caution">
    <text evidence="7">Lacks conserved residue(s) required for the propagation of feature annotation.</text>
</comment>